<dbReference type="RefSeq" id="WP_254577808.1">
    <property type="nucleotide sequence ID" value="NZ_CP100595.1"/>
</dbReference>
<sequence length="339" mass="38071">MSLYKLSNVEQYYDGRRVLSIDNLTLDENQIIGFFGPNGSGKSTLFSLLSFIDKPSLGNVSFNGLCNSKLDFETRQSVVMVPQNPYLLKRTVYENIVYGLKLRKQTDNLDEKVLEALSLVGLDNSFSKRKWSQLSGGESQRVALAARLILKPKVLILDEPTTGVDTNSAQLIKEAILTAKQKYNTTILISSHDHNWLNHICDRKVALFNGSLVEAGGVNLLFSPWQKNEDGNLVKHFIDGQRLEIKNSKSKKRDAVAMINCDSINICRVDCEEMKDENTLIAEVSSIQQLNGLDDLLIEFTISGISFNCKISRKLMQEQSFLPGDKINVNIDTTKVCWI</sequence>
<dbReference type="PANTHER" id="PTHR43423">
    <property type="entry name" value="ABC TRANSPORTER I FAMILY MEMBER 17"/>
    <property type="match status" value="1"/>
</dbReference>
<dbReference type="InterPro" id="IPR003439">
    <property type="entry name" value="ABC_transporter-like_ATP-bd"/>
</dbReference>
<name>A0ABY5E641_9BACT</name>
<evidence type="ECO:0000256" key="3">
    <source>
        <dbReference type="ARBA" id="ARBA00022840"/>
    </source>
</evidence>
<dbReference type="Gene3D" id="3.40.50.300">
    <property type="entry name" value="P-loop containing nucleotide triphosphate hydrolases"/>
    <property type="match status" value="1"/>
</dbReference>
<proteinExistence type="predicted"/>
<protein>
    <submittedName>
        <fullName evidence="5">Energy-coupling factor ABC transporter ATP-binding protein</fullName>
    </submittedName>
</protein>
<feature type="domain" description="ABC transporter" evidence="4">
    <location>
        <begin position="4"/>
        <end position="234"/>
    </location>
</feature>
<dbReference type="Proteomes" id="UP001060012">
    <property type="component" value="Chromosome"/>
</dbReference>
<dbReference type="SUPFAM" id="SSF52540">
    <property type="entry name" value="P-loop containing nucleoside triphosphate hydrolases"/>
    <property type="match status" value="1"/>
</dbReference>
<dbReference type="EMBL" id="CP100595">
    <property type="protein sequence ID" value="UTJ07634.1"/>
    <property type="molecule type" value="Genomic_DNA"/>
</dbReference>
<evidence type="ECO:0000256" key="2">
    <source>
        <dbReference type="ARBA" id="ARBA00022741"/>
    </source>
</evidence>
<keyword evidence="3 5" id="KW-0067">ATP-binding</keyword>
<dbReference type="InterPro" id="IPR027417">
    <property type="entry name" value="P-loop_NTPase"/>
</dbReference>
<dbReference type="Pfam" id="PF00005">
    <property type="entry name" value="ABC_tran"/>
    <property type="match status" value="1"/>
</dbReference>
<dbReference type="SMART" id="SM00382">
    <property type="entry name" value="AAA"/>
    <property type="match status" value="1"/>
</dbReference>
<keyword evidence="1" id="KW-0813">Transport</keyword>
<dbReference type="GO" id="GO:0005524">
    <property type="term" value="F:ATP binding"/>
    <property type="evidence" value="ECO:0007669"/>
    <property type="project" value="UniProtKB-KW"/>
</dbReference>
<dbReference type="PANTHER" id="PTHR43423:SF1">
    <property type="entry name" value="ABC TRANSPORTER I FAMILY MEMBER 17"/>
    <property type="match status" value="1"/>
</dbReference>
<dbReference type="PROSITE" id="PS50893">
    <property type="entry name" value="ABC_TRANSPORTER_2"/>
    <property type="match status" value="1"/>
</dbReference>
<evidence type="ECO:0000313" key="6">
    <source>
        <dbReference type="Proteomes" id="UP001060012"/>
    </source>
</evidence>
<dbReference type="InterPro" id="IPR003593">
    <property type="entry name" value="AAA+_ATPase"/>
</dbReference>
<gene>
    <name evidence="5" type="ORF">NJU99_05940</name>
</gene>
<keyword evidence="6" id="KW-1185">Reference proteome</keyword>
<dbReference type="InterPro" id="IPR015856">
    <property type="entry name" value="ABC_transpr_CbiO/EcfA_su"/>
</dbReference>
<evidence type="ECO:0000313" key="5">
    <source>
        <dbReference type="EMBL" id="UTJ07634.1"/>
    </source>
</evidence>
<evidence type="ECO:0000256" key="1">
    <source>
        <dbReference type="ARBA" id="ARBA00022448"/>
    </source>
</evidence>
<accession>A0ABY5E641</accession>
<organism evidence="5 6">
    <name type="scientific">Arcobacter roscoffensis</name>
    <dbReference type="NCBI Taxonomy" id="2961520"/>
    <lineage>
        <taxon>Bacteria</taxon>
        <taxon>Pseudomonadati</taxon>
        <taxon>Campylobacterota</taxon>
        <taxon>Epsilonproteobacteria</taxon>
        <taxon>Campylobacterales</taxon>
        <taxon>Arcobacteraceae</taxon>
        <taxon>Arcobacter</taxon>
    </lineage>
</organism>
<evidence type="ECO:0000259" key="4">
    <source>
        <dbReference type="PROSITE" id="PS50893"/>
    </source>
</evidence>
<dbReference type="CDD" id="cd03225">
    <property type="entry name" value="ABC_cobalt_CbiO_domain1"/>
    <property type="match status" value="1"/>
</dbReference>
<keyword evidence="2" id="KW-0547">Nucleotide-binding</keyword>
<reference evidence="5" key="1">
    <citation type="submission" date="2022-07" db="EMBL/GenBank/DDBJ databases">
        <title>Arcobacter roscoffensis sp. nov., a marine bacterium isolated from coastal seawater collected from Roscoff, France.</title>
        <authorList>
            <person name="Pascual J."/>
            <person name="Lepeaux C."/>
            <person name="Methner A."/>
            <person name="Overmann J."/>
        </authorList>
    </citation>
    <scope>NUCLEOTIDE SEQUENCE</scope>
    <source>
        <strain evidence="5">ARW1-2F2</strain>
    </source>
</reference>